<feature type="region of interest" description="Disordered" evidence="12">
    <location>
        <begin position="39"/>
        <end position="74"/>
    </location>
</feature>
<dbReference type="GO" id="GO:0008270">
    <property type="term" value="F:zinc ion binding"/>
    <property type="evidence" value="ECO:0007669"/>
    <property type="project" value="UniProtKB-KW"/>
</dbReference>
<gene>
    <name evidence="14" type="ORF">FSP39_022502</name>
</gene>
<evidence type="ECO:0000256" key="10">
    <source>
        <dbReference type="ARBA" id="ARBA00023242"/>
    </source>
</evidence>
<accession>A0AA88XU07</accession>
<evidence type="ECO:0000256" key="11">
    <source>
        <dbReference type="PROSITE-ProRule" id="PRU00042"/>
    </source>
</evidence>
<name>A0AA88XU07_PINIB</name>
<reference evidence="14" key="1">
    <citation type="submission" date="2019-08" db="EMBL/GenBank/DDBJ databases">
        <title>The improved chromosome-level genome for the pearl oyster Pinctada fucata martensii using PacBio sequencing and Hi-C.</title>
        <authorList>
            <person name="Zheng Z."/>
        </authorList>
    </citation>
    <scope>NUCLEOTIDE SEQUENCE</scope>
    <source>
        <strain evidence="14">ZZ-2019</strain>
        <tissue evidence="14">Adductor muscle</tissue>
    </source>
</reference>
<evidence type="ECO:0000313" key="14">
    <source>
        <dbReference type="EMBL" id="KAK3088697.1"/>
    </source>
</evidence>
<feature type="region of interest" description="Disordered" evidence="12">
    <location>
        <begin position="236"/>
        <end position="267"/>
    </location>
</feature>
<feature type="domain" description="C2H2-type" evidence="13">
    <location>
        <begin position="110"/>
        <end position="137"/>
    </location>
</feature>
<feature type="compositionally biased region" description="Basic and acidic residues" evidence="12">
    <location>
        <begin position="43"/>
        <end position="58"/>
    </location>
</feature>
<feature type="domain" description="C2H2-type" evidence="13">
    <location>
        <begin position="81"/>
        <end position="109"/>
    </location>
</feature>
<feature type="compositionally biased region" description="Basic and acidic residues" evidence="12">
    <location>
        <begin position="346"/>
        <end position="357"/>
    </location>
</feature>
<dbReference type="PANTHER" id="PTHR23235:SF120">
    <property type="entry name" value="KRUPPEL-LIKE FACTOR 15"/>
    <property type="match status" value="1"/>
</dbReference>
<keyword evidence="15" id="KW-1185">Reference proteome</keyword>
<dbReference type="InterPro" id="IPR013087">
    <property type="entry name" value="Znf_C2H2_type"/>
</dbReference>
<feature type="region of interest" description="Disordered" evidence="12">
    <location>
        <begin position="304"/>
        <end position="357"/>
    </location>
</feature>
<feature type="region of interest" description="Disordered" evidence="12">
    <location>
        <begin position="153"/>
        <end position="223"/>
    </location>
</feature>
<dbReference type="PROSITE" id="PS00028">
    <property type="entry name" value="ZINC_FINGER_C2H2_1"/>
    <property type="match status" value="3"/>
</dbReference>
<dbReference type="FunFam" id="3.30.160.60:FF:000075">
    <property type="entry name" value="Putative zinc finger protein 536"/>
    <property type="match status" value="1"/>
</dbReference>
<keyword evidence="6" id="KW-0862">Zinc</keyword>
<keyword evidence="7" id="KW-0805">Transcription regulation</keyword>
<evidence type="ECO:0000256" key="7">
    <source>
        <dbReference type="ARBA" id="ARBA00023015"/>
    </source>
</evidence>
<evidence type="ECO:0000259" key="13">
    <source>
        <dbReference type="PROSITE" id="PS50157"/>
    </source>
</evidence>
<dbReference type="SUPFAM" id="SSF57667">
    <property type="entry name" value="beta-beta-alpha zinc fingers"/>
    <property type="match status" value="2"/>
</dbReference>
<dbReference type="Pfam" id="PF00096">
    <property type="entry name" value="zf-C2H2"/>
    <property type="match status" value="1"/>
</dbReference>
<evidence type="ECO:0000256" key="3">
    <source>
        <dbReference type="ARBA" id="ARBA00022723"/>
    </source>
</evidence>
<dbReference type="PROSITE" id="PS50157">
    <property type="entry name" value="ZINC_FINGER_C2H2_2"/>
    <property type="match status" value="3"/>
</dbReference>
<organism evidence="14 15">
    <name type="scientific">Pinctada imbricata</name>
    <name type="common">Atlantic pearl-oyster</name>
    <name type="synonym">Pinctada martensii</name>
    <dbReference type="NCBI Taxonomy" id="66713"/>
    <lineage>
        <taxon>Eukaryota</taxon>
        <taxon>Metazoa</taxon>
        <taxon>Spiralia</taxon>
        <taxon>Lophotrochozoa</taxon>
        <taxon>Mollusca</taxon>
        <taxon>Bivalvia</taxon>
        <taxon>Autobranchia</taxon>
        <taxon>Pteriomorphia</taxon>
        <taxon>Pterioida</taxon>
        <taxon>Pterioidea</taxon>
        <taxon>Pteriidae</taxon>
        <taxon>Pinctada</taxon>
    </lineage>
</organism>
<dbReference type="PANTHER" id="PTHR23235">
    <property type="entry name" value="KRUEPPEL-LIKE TRANSCRIPTION FACTOR"/>
    <property type="match status" value="1"/>
</dbReference>
<dbReference type="SMART" id="SM00355">
    <property type="entry name" value="ZnF_C2H2"/>
    <property type="match status" value="3"/>
</dbReference>
<feature type="domain" description="C2H2-type" evidence="13">
    <location>
        <begin position="138"/>
        <end position="166"/>
    </location>
</feature>
<feature type="compositionally biased region" description="Basic and acidic residues" evidence="12">
    <location>
        <begin position="162"/>
        <end position="183"/>
    </location>
</feature>
<dbReference type="Gene3D" id="3.30.160.60">
    <property type="entry name" value="Classic Zinc Finger"/>
    <property type="match status" value="2"/>
</dbReference>
<feature type="region of interest" description="Disordered" evidence="12">
    <location>
        <begin position="1"/>
        <end position="26"/>
    </location>
</feature>
<keyword evidence="8" id="KW-0238">DNA-binding</keyword>
<dbReference type="Pfam" id="PF13912">
    <property type="entry name" value="zf-C2H2_6"/>
    <property type="match status" value="1"/>
</dbReference>
<comment type="subcellular location">
    <subcellularLocation>
        <location evidence="1">Nucleus</location>
    </subcellularLocation>
</comment>
<evidence type="ECO:0000256" key="2">
    <source>
        <dbReference type="ARBA" id="ARBA00006991"/>
    </source>
</evidence>
<dbReference type="GO" id="GO:0005634">
    <property type="term" value="C:nucleus"/>
    <property type="evidence" value="ECO:0007669"/>
    <property type="project" value="UniProtKB-SubCell"/>
</dbReference>
<feature type="compositionally biased region" description="Basic and acidic residues" evidence="12">
    <location>
        <begin position="212"/>
        <end position="223"/>
    </location>
</feature>
<feature type="compositionally biased region" description="Basic and acidic residues" evidence="12">
    <location>
        <begin position="247"/>
        <end position="259"/>
    </location>
</feature>
<evidence type="ECO:0000256" key="1">
    <source>
        <dbReference type="ARBA" id="ARBA00004123"/>
    </source>
</evidence>
<sequence>MKKRRSSQASVSVDEAKDTNEVLILQESRDDVPATFTVVALDDQNKTSKESTEAKNEDTEQGESNSGNVTPADNDDKSDVHLCIICNRGFINLQHLKNHMMVTHSELRPYVCEYCDAGFTKAQALKTHLQSHAQERPYVCGMCGETFAESKALRSHSNSKHKNAEVDDVKSERKTPDSTEKGSLDITDDVPYASNVSDNEDSRDGNQITHSIKQENDGKLRETDNVELSQFVVIESPQADTLDSESDLEHSKNTEKTSGEDEVGGSNEDSTVALMSMESMNNSQKMVGNIRIELNSEFQSADYDDLDDRLKNDPVFANVGENEEDKQSSFSGHSSNDEFDQSDDTQNDHEFRDAMFP</sequence>
<evidence type="ECO:0000256" key="6">
    <source>
        <dbReference type="ARBA" id="ARBA00022833"/>
    </source>
</evidence>
<keyword evidence="10" id="KW-0539">Nucleus</keyword>
<keyword evidence="9" id="KW-0804">Transcription</keyword>
<keyword evidence="5 11" id="KW-0863">Zinc-finger</keyword>
<proteinExistence type="inferred from homology"/>
<protein>
    <recommendedName>
        <fullName evidence="13">C2H2-type domain-containing protein</fullName>
    </recommendedName>
</protein>
<dbReference type="AlphaFoldDB" id="A0AA88XU07"/>
<evidence type="ECO:0000256" key="9">
    <source>
        <dbReference type="ARBA" id="ARBA00023163"/>
    </source>
</evidence>
<evidence type="ECO:0000256" key="8">
    <source>
        <dbReference type="ARBA" id="ARBA00023125"/>
    </source>
</evidence>
<comment type="caution">
    <text evidence="14">The sequence shown here is derived from an EMBL/GenBank/DDBJ whole genome shotgun (WGS) entry which is preliminary data.</text>
</comment>
<evidence type="ECO:0000256" key="12">
    <source>
        <dbReference type="SAM" id="MobiDB-lite"/>
    </source>
</evidence>
<keyword evidence="4" id="KW-0677">Repeat</keyword>
<dbReference type="Proteomes" id="UP001186944">
    <property type="component" value="Unassembled WGS sequence"/>
</dbReference>
<feature type="compositionally biased region" description="Polar residues" evidence="12">
    <location>
        <begin position="62"/>
        <end position="71"/>
    </location>
</feature>
<dbReference type="GO" id="GO:0000981">
    <property type="term" value="F:DNA-binding transcription factor activity, RNA polymerase II-specific"/>
    <property type="evidence" value="ECO:0007669"/>
    <property type="project" value="TreeGrafter"/>
</dbReference>
<evidence type="ECO:0000256" key="4">
    <source>
        <dbReference type="ARBA" id="ARBA00022737"/>
    </source>
</evidence>
<evidence type="ECO:0000313" key="15">
    <source>
        <dbReference type="Proteomes" id="UP001186944"/>
    </source>
</evidence>
<comment type="similarity">
    <text evidence="2">Belongs to the krueppel C2H2-type zinc-finger protein family.</text>
</comment>
<keyword evidence="3" id="KW-0479">Metal-binding</keyword>
<dbReference type="InterPro" id="IPR036236">
    <property type="entry name" value="Znf_C2H2_sf"/>
</dbReference>
<dbReference type="GO" id="GO:0000978">
    <property type="term" value="F:RNA polymerase II cis-regulatory region sequence-specific DNA binding"/>
    <property type="evidence" value="ECO:0007669"/>
    <property type="project" value="TreeGrafter"/>
</dbReference>
<evidence type="ECO:0000256" key="5">
    <source>
        <dbReference type="ARBA" id="ARBA00022771"/>
    </source>
</evidence>
<dbReference type="EMBL" id="VSWD01000011">
    <property type="protein sequence ID" value="KAK3088697.1"/>
    <property type="molecule type" value="Genomic_DNA"/>
</dbReference>